<accession>M1XK90</accession>
<keyword evidence="2" id="KW-0472">Membrane</keyword>
<gene>
    <name evidence="4" type="ordered locus">Nmlp_1258</name>
</gene>
<dbReference type="STRING" id="268739.Nmlp_1258"/>
<evidence type="ECO:0000259" key="3">
    <source>
        <dbReference type="SMART" id="SM00418"/>
    </source>
</evidence>
<organism evidence="4 5">
    <name type="scientific">Natronomonas moolapensis (strain DSM 18674 / CECT 7526 / JCM 14361 / 8.8.11)</name>
    <dbReference type="NCBI Taxonomy" id="268739"/>
    <lineage>
        <taxon>Archaea</taxon>
        <taxon>Methanobacteriati</taxon>
        <taxon>Methanobacteriota</taxon>
        <taxon>Stenosarchaea group</taxon>
        <taxon>Halobacteria</taxon>
        <taxon>Halobacteriales</taxon>
        <taxon>Natronomonadaceae</taxon>
        <taxon>Natronomonas</taxon>
    </lineage>
</organism>
<dbReference type="EMBL" id="HF582854">
    <property type="protein sequence ID" value="CCQ35467.1"/>
    <property type="molecule type" value="Genomic_DNA"/>
</dbReference>
<dbReference type="SUPFAM" id="SSF46785">
    <property type="entry name" value="Winged helix' DNA-binding domain"/>
    <property type="match status" value="1"/>
</dbReference>
<feature type="region of interest" description="Disordered" evidence="1">
    <location>
        <begin position="148"/>
        <end position="221"/>
    </location>
</feature>
<dbReference type="RefSeq" id="WP_015408316.1">
    <property type="nucleotide sequence ID" value="NC_020388.1"/>
</dbReference>
<dbReference type="CDD" id="cd00090">
    <property type="entry name" value="HTH_ARSR"/>
    <property type="match status" value="1"/>
</dbReference>
<dbReference type="InterPro" id="IPR036390">
    <property type="entry name" value="WH_DNA-bd_sf"/>
</dbReference>
<dbReference type="GeneID" id="14650606"/>
<evidence type="ECO:0000256" key="1">
    <source>
        <dbReference type="SAM" id="MobiDB-lite"/>
    </source>
</evidence>
<dbReference type="Proteomes" id="UP000011867">
    <property type="component" value="Chromosome"/>
</dbReference>
<dbReference type="GO" id="GO:0003700">
    <property type="term" value="F:DNA-binding transcription factor activity"/>
    <property type="evidence" value="ECO:0007669"/>
    <property type="project" value="InterPro"/>
</dbReference>
<evidence type="ECO:0000313" key="5">
    <source>
        <dbReference type="Proteomes" id="UP000011867"/>
    </source>
</evidence>
<keyword evidence="2" id="KW-0812">Transmembrane</keyword>
<reference evidence="4 5" key="1">
    <citation type="journal article" date="2013" name="Genome Announc.">
        <title>Genome of the haloarchaeon Natronomonas moolapensis, a neutrophilic member of a previously haloalkaliphilic genus.</title>
        <authorList>
            <person name="Dyall-Smith M.L."/>
            <person name="Pfeiffer F."/>
            <person name="Oberwinkler T."/>
            <person name="Klee K."/>
            <person name="Rampp M."/>
            <person name="Palm P."/>
            <person name="Gross K."/>
            <person name="Schuster S.C."/>
            <person name="Oesterhelt D."/>
        </authorList>
    </citation>
    <scope>NUCLEOTIDE SEQUENCE [LARGE SCALE GENOMIC DNA]</scope>
    <source>
        <strain evidence="5">DSM 18674 / JCM 14361 / 8.8.11</strain>
    </source>
</reference>
<dbReference type="Pfam" id="PF24267">
    <property type="entry name" value="HVO_1552_C"/>
    <property type="match status" value="1"/>
</dbReference>
<protein>
    <submittedName>
        <fullName evidence="4">ArsR family transcription regulator</fullName>
    </submittedName>
</protein>
<feature type="transmembrane region" description="Helical" evidence="2">
    <location>
        <begin position="119"/>
        <end position="141"/>
    </location>
</feature>
<sequence length="276" mass="27651">MSLLPSSPDVSSGGDPRVVDLDSEAADELMAALSSSTARRILAALHEDPAPPSELADRVDTSLQNAQYHLENLEDAGAIEVVGTAYSEKGREMSIYGPADSPLVIVAGEQERAAGLRSALSRLFAGFLALGVGGAVIQALFGGDDAAPPVGSGADPGSAAPPEPKATPAPEPTPTPTPGGDVGAFDAPVDTPTPEPESTPAPRLTPEAAEEPVPEPTATPVPELEDAAAEGADGLSAILEGLVAGGMSPGLAFFLGGAVVLTVVVGVAYLRARRPA</sequence>
<keyword evidence="2" id="KW-1133">Transmembrane helix</keyword>
<dbReference type="InterPro" id="IPR056525">
    <property type="entry name" value="HVO_1552_C"/>
</dbReference>
<dbReference type="HOGENOM" id="CLU_068197_0_0_2"/>
<feature type="domain" description="HTH arsR-type" evidence="3">
    <location>
        <begin position="28"/>
        <end position="112"/>
    </location>
</feature>
<dbReference type="KEGG" id="nmo:Nmlp_1258"/>
<dbReference type="OrthoDB" id="11368at2157"/>
<feature type="compositionally biased region" description="Pro residues" evidence="1">
    <location>
        <begin position="159"/>
        <end position="177"/>
    </location>
</feature>
<name>M1XK90_NATM8</name>
<keyword evidence="5" id="KW-1185">Reference proteome</keyword>
<dbReference type="InterPro" id="IPR011991">
    <property type="entry name" value="ArsR-like_HTH"/>
</dbReference>
<dbReference type="Gene3D" id="1.10.10.10">
    <property type="entry name" value="Winged helix-like DNA-binding domain superfamily/Winged helix DNA-binding domain"/>
    <property type="match status" value="1"/>
</dbReference>
<evidence type="ECO:0000313" key="4">
    <source>
        <dbReference type="EMBL" id="CCQ35467.1"/>
    </source>
</evidence>
<dbReference type="Pfam" id="PF12840">
    <property type="entry name" value="HTH_20"/>
    <property type="match status" value="1"/>
</dbReference>
<dbReference type="AlphaFoldDB" id="M1XK90"/>
<evidence type="ECO:0000256" key="2">
    <source>
        <dbReference type="SAM" id="Phobius"/>
    </source>
</evidence>
<dbReference type="eggNOG" id="arCOG01685">
    <property type="taxonomic scope" value="Archaea"/>
</dbReference>
<dbReference type="SMART" id="SM00418">
    <property type="entry name" value="HTH_ARSR"/>
    <property type="match status" value="1"/>
</dbReference>
<proteinExistence type="predicted"/>
<dbReference type="InterPro" id="IPR036388">
    <property type="entry name" value="WH-like_DNA-bd_sf"/>
</dbReference>
<feature type="transmembrane region" description="Helical" evidence="2">
    <location>
        <begin position="251"/>
        <end position="270"/>
    </location>
</feature>
<dbReference type="InterPro" id="IPR001845">
    <property type="entry name" value="HTH_ArsR_DNA-bd_dom"/>
</dbReference>